<keyword evidence="3" id="KW-1185">Reference proteome</keyword>
<accession>A0A849KR64</accession>
<feature type="domain" description="Hemerythrin-like" evidence="1">
    <location>
        <begin position="9"/>
        <end position="117"/>
    </location>
</feature>
<gene>
    <name evidence="2" type="ORF">HK415_15790</name>
</gene>
<dbReference type="PANTHER" id="PTHR35585:SF1">
    <property type="entry name" value="HHE DOMAIN PROTEIN (AFU_ORTHOLOGUE AFUA_4G00730)"/>
    <property type="match status" value="1"/>
</dbReference>
<dbReference type="Pfam" id="PF01814">
    <property type="entry name" value="Hemerythrin"/>
    <property type="match status" value="1"/>
</dbReference>
<dbReference type="EMBL" id="JABFCS010000001">
    <property type="protein sequence ID" value="NNU44309.1"/>
    <property type="molecule type" value="Genomic_DNA"/>
</dbReference>
<sequence>MPQQDACTLLDEDHKKVEQLFKEYQSADTARKQQLAQTIAQELSVHMQIEDEIFYPAFLDATGDDDMIEEAEDEHDEARELIARLEGGKADDEVMKDLQKAIEHHVGEERREMFPKARETSGLDLVKLAQELEARKTELMSDHPA</sequence>
<protein>
    <submittedName>
        <fullName evidence="2">Hemerythrin domain-containing protein</fullName>
    </submittedName>
</protein>
<evidence type="ECO:0000313" key="3">
    <source>
        <dbReference type="Proteomes" id="UP000552954"/>
    </source>
</evidence>
<dbReference type="RefSeq" id="WP_171561017.1">
    <property type="nucleotide sequence ID" value="NZ_JABFCS010000001.1"/>
</dbReference>
<reference evidence="2 3" key="2">
    <citation type="submission" date="2020-06" db="EMBL/GenBank/DDBJ databases">
        <title>Ramlibacter rhizophilus sp. nov., isolated from rhizosphere soil of national flower Mugunghwa from South Korea.</title>
        <authorList>
            <person name="Zheng-Fei Y."/>
            <person name="Huan T."/>
        </authorList>
    </citation>
    <scope>NUCLEOTIDE SEQUENCE [LARGE SCALE GENOMIC DNA]</scope>
    <source>
        <strain evidence="2 3">B156</strain>
    </source>
</reference>
<dbReference type="Gene3D" id="1.20.120.520">
    <property type="entry name" value="nmb1532 protein domain like"/>
    <property type="match status" value="1"/>
</dbReference>
<name>A0A849KR64_9BURK</name>
<evidence type="ECO:0000313" key="2">
    <source>
        <dbReference type="EMBL" id="NNU44309.1"/>
    </source>
</evidence>
<dbReference type="InterPro" id="IPR012312">
    <property type="entry name" value="Hemerythrin-like"/>
</dbReference>
<organism evidence="2 3">
    <name type="scientific">Ramlibacter montanisoli</name>
    <dbReference type="NCBI Taxonomy" id="2732512"/>
    <lineage>
        <taxon>Bacteria</taxon>
        <taxon>Pseudomonadati</taxon>
        <taxon>Pseudomonadota</taxon>
        <taxon>Betaproteobacteria</taxon>
        <taxon>Burkholderiales</taxon>
        <taxon>Comamonadaceae</taxon>
        <taxon>Ramlibacter</taxon>
    </lineage>
</organism>
<dbReference type="AlphaFoldDB" id="A0A849KR64"/>
<evidence type="ECO:0000259" key="1">
    <source>
        <dbReference type="Pfam" id="PF01814"/>
    </source>
</evidence>
<dbReference type="Proteomes" id="UP000552954">
    <property type="component" value="Unassembled WGS sequence"/>
</dbReference>
<comment type="caution">
    <text evidence="2">The sequence shown here is derived from an EMBL/GenBank/DDBJ whole genome shotgun (WGS) entry which is preliminary data.</text>
</comment>
<dbReference type="PANTHER" id="PTHR35585">
    <property type="entry name" value="HHE DOMAIN PROTEIN (AFU_ORTHOLOGUE AFUA_4G00730)"/>
    <property type="match status" value="1"/>
</dbReference>
<proteinExistence type="predicted"/>
<reference evidence="2 3" key="1">
    <citation type="submission" date="2020-05" db="EMBL/GenBank/DDBJ databases">
        <authorList>
            <person name="Khan S.A."/>
            <person name="Jeon C.O."/>
            <person name="Chun B.H."/>
        </authorList>
    </citation>
    <scope>NUCLEOTIDE SEQUENCE [LARGE SCALE GENOMIC DNA]</scope>
    <source>
        <strain evidence="2 3">B156</strain>
    </source>
</reference>